<dbReference type="SUPFAM" id="SSF56281">
    <property type="entry name" value="Metallo-hydrolase/oxidoreductase"/>
    <property type="match status" value="1"/>
</dbReference>
<name>A0A073IUH1_9BACT</name>
<dbReference type="InterPro" id="IPR016440">
    <property type="entry name" value="Rubredoxin-O_OxRdtase"/>
</dbReference>
<dbReference type="Proteomes" id="UP000027665">
    <property type="component" value="Unassembled WGS sequence"/>
</dbReference>
<dbReference type="SUPFAM" id="SSF52218">
    <property type="entry name" value="Flavoproteins"/>
    <property type="match status" value="1"/>
</dbReference>
<feature type="domain" description="Flavodoxin-like" evidence="2">
    <location>
        <begin position="253"/>
        <end position="393"/>
    </location>
</feature>
<organism evidence="3 4">
    <name type="scientific">Synergistes jonesii</name>
    <dbReference type="NCBI Taxonomy" id="2754"/>
    <lineage>
        <taxon>Bacteria</taxon>
        <taxon>Thermotogati</taxon>
        <taxon>Synergistota</taxon>
        <taxon>Synergistia</taxon>
        <taxon>Synergistales</taxon>
        <taxon>Synergistaceae</taxon>
        <taxon>Synergistes</taxon>
    </lineage>
</organism>
<comment type="similarity">
    <text evidence="1">In the N-terminal section; belongs to the zinc metallo-hydrolase group 3 family.</text>
</comment>
<dbReference type="PANTHER" id="PTHR43717:SF1">
    <property type="entry name" value="ANAEROBIC NITRIC OXIDE REDUCTASE FLAVORUBREDOXIN"/>
    <property type="match status" value="1"/>
</dbReference>
<dbReference type="PANTHER" id="PTHR43717">
    <property type="entry name" value="ANAEROBIC NITRIC OXIDE REDUCTASE FLAVORUBREDOXIN"/>
    <property type="match status" value="1"/>
</dbReference>
<dbReference type="Gene3D" id="3.60.15.10">
    <property type="entry name" value="Ribonuclease Z/Hydroxyacylglutathione hydrolase-like"/>
    <property type="match status" value="1"/>
</dbReference>
<dbReference type="GO" id="GO:0046872">
    <property type="term" value="F:metal ion binding"/>
    <property type="evidence" value="ECO:0007669"/>
    <property type="project" value="InterPro"/>
</dbReference>
<evidence type="ECO:0000313" key="4">
    <source>
        <dbReference type="Proteomes" id="UP000027665"/>
    </source>
</evidence>
<dbReference type="SMART" id="SM00849">
    <property type="entry name" value="Lactamase_B"/>
    <property type="match status" value="1"/>
</dbReference>
<dbReference type="PROSITE" id="PS50902">
    <property type="entry name" value="FLAVODOXIN_LIKE"/>
    <property type="match status" value="1"/>
</dbReference>
<accession>A0A073IUH1</accession>
<dbReference type="GO" id="GO:0009055">
    <property type="term" value="F:electron transfer activity"/>
    <property type="evidence" value="ECO:0007669"/>
    <property type="project" value="InterPro"/>
</dbReference>
<proteinExistence type="inferred from homology"/>
<dbReference type="InterPro" id="IPR001279">
    <property type="entry name" value="Metallo-B-lactamas"/>
</dbReference>
<keyword evidence="4" id="KW-1185">Reference proteome</keyword>
<dbReference type="EMBL" id="JMKI01000003">
    <property type="protein sequence ID" value="KEJ93439.1"/>
    <property type="molecule type" value="Genomic_DNA"/>
</dbReference>
<gene>
    <name evidence="3" type="ORF">EH55_03990</name>
</gene>
<evidence type="ECO:0000259" key="2">
    <source>
        <dbReference type="PROSITE" id="PS50902"/>
    </source>
</evidence>
<evidence type="ECO:0000256" key="1">
    <source>
        <dbReference type="ARBA" id="ARBA00007121"/>
    </source>
</evidence>
<dbReference type="Pfam" id="PF19583">
    <property type="entry name" value="ODP"/>
    <property type="match status" value="1"/>
</dbReference>
<dbReference type="CDD" id="cd07709">
    <property type="entry name" value="flavodiiron_proteins_MBL-fold"/>
    <property type="match status" value="1"/>
</dbReference>
<dbReference type="PIRSF" id="PIRSF005243">
    <property type="entry name" value="ROO"/>
    <property type="match status" value="1"/>
</dbReference>
<dbReference type="AlphaFoldDB" id="A0A073IUH1"/>
<dbReference type="Pfam" id="PF00258">
    <property type="entry name" value="Flavodoxin_1"/>
    <property type="match status" value="1"/>
</dbReference>
<sequence>MQQAVKVTDTIYWIGGNDRETDLFEGLWALPRGVAYNAYFINDEKRALIDTIKADKLSAYMERLVSIMPEGGAIDYLVVDHMEPDHSGSISILRKFYPNMKIVGNKKTIEMINAFYGITDGMIEVKEGDVLDLGRHKLAFATIPMVHWPESMVAYDSTEKVLFSTDAFGGFCALEGGIFDDELDMSLYEDETLRYFANIVGRYAAPTQKAIAKVRALDPKIICPAHGPIYRSNPRHIVDLYDKWSSHRTDPGLVVVYGSMYGNTKFMTDTIARAAAEAGVRDVVVHDASRSNLSYIVRDIWKYRGLVLGSCTYNTELYPPVAALCRALKNKMMKNRVLGLCGSYSWSKGALAELRVFAEQCCDWRLVEPTIEVKSSPTEVDLKLCRELGRNMAKAVLSKEDE</sequence>
<dbReference type="GO" id="GO:0010181">
    <property type="term" value="F:FMN binding"/>
    <property type="evidence" value="ECO:0007669"/>
    <property type="project" value="InterPro"/>
</dbReference>
<evidence type="ECO:0000313" key="3">
    <source>
        <dbReference type="EMBL" id="KEJ93439.1"/>
    </source>
</evidence>
<dbReference type="GO" id="GO:0016491">
    <property type="term" value="F:oxidoreductase activity"/>
    <property type="evidence" value="ECO:0007669"/>
    <property type="project" value="InterPro"/>
</dbReference>
<dbReference type="InterPro" id="IPR036866">
    <property type="entry name" value="RibonucZ/Hydroxyglut_hydro"/>
</dbReference>
<dbReference type="InterPro" id="IPR045761">
    <property type="entry name" value="ODP_dom"/>
</dbReference>
<dbReference type="eggNOG" id="COG0426">
    <property type="taxonomic scope" value="Bacteria"/>
</dbReference>
<dbReference type="Gene3D" id="3.40.50.360">
    <property type="match status" value="1"/>
</dbReference>
<dbReference type="STRING" id="2754.EH55_03990"/>
<comment type="caution">
    <text evidence="3">The sequence shown here is derived from an EMBL/GenBank/DDBJ whole genome shotgun (WGS) entry which is preliminary data.</text>
</comment>
<dbReference type="InterPro" id="IPR008254">
    <property type="entry name" value="Flavodoxin/NO_synth"/>
</dbReference>
<dbReference type="InterPro" id="IPR029039">
    <property type="entry name" value="Flavoprotein-like_sf"/>
</dbReference>
<reference evidence="3 4" key="1">
    <citation type="submission" date="2014-04" db="EMBL/GenBank/DDBJ databases">
        <title>Draft Genome Sequence of Synergistes jonesii.</title>
        <authorList>
            <person name="Coil D.A."/>
            <person name="Eisen J.A."/>
            <person name="Holland-Moritz H.E."/>
        </authorList>
    </citation>
    <scope>NUCLEOTIDE SEQUENCE [LARGE SCALE GENOMIC DNA]</scope>
    <source>
        <strain evidence="3 4">78-1</strain>
    </source>
</reference>
<protein>
    <submittedName>
        <fullName evidence="3">Flavodoxin</fullName>
    </submittedName>
</protein>